<comment type="caution">
    <text evidence="3">The sequence shown here is derived from an EMBL/GenBank/DDBJ whole genome shotgun (WGS) entry which is preliminary data.</text>
</comment>
<accession>A0A087MJC2</accession>
<gene>
    <name evidence="3" type="ORF">N788_12060</name>
</gene>
<feature type="signal peptide" evidence="2">
    <location>
        <begin position="1"/>
        <end position="15"/>
    </location>
</feature>
<evidence type="ECO:0000256" key="2">
    <source>
        <dbReference type="SAM" id="SignalP"/>
    </source>
</evidence>
<protein>
    <recommendedName>
        <fullName evidence="5">Lipoprotein</fullName>
    </recommendedName>
</protein>
<organism evidence="3 4">
    <name type="scientific">Arenimonas donghaensis DSM 18148 = HO3-R19</name>
    <dbReference type="NCBI Taxonomy" id="1121014"/>
    <lineage>
        <taxon>Bacteria</taxon>
        <taxon>Pseudomonadati</taxon>
        <taxon>Pseudomonadota</taxon>
        <taxon>Gammaproteobacteria</taxon>
        <taxon>Lysobacterales</taxon>
        <taxon>Lysobacteraceae</taxon>
        <taxon>Arenimonas</taxon>
    </lineage>
</organism>
<keyword evidence="4" id="KW-1185">Reference proteome</keyword>
<keyword evidence="2" id="KW-0732">Signal</keyword>
<name>A0A087MJC2_9GAMM</name>
<dbReference type="OrthoDB" id="5348860at2"/>
<feature type="region of interest" description="Disordered" evidence="1">
    <location>
        <begin position="28"/>
        <end position="57"/>
    </location>
</feature>
<evidence type="ECO:0008006" key="5">
    <source>
        <dbReference type="Google" id="ProtNLM"/>
    </source>
</evidence>
<dbReference type="STRING" id="1121014.N788_12060"/>
<dbReference type="Proteomes" id="UP000029085">
    <property type="component" value="Unassembled WGS sequence"/>
</dbReference>
<dbReference type="RefSeq" id="WP_034222344.1">
    <property type="nucleotide sequence ID" value="NZ_AVCJ01000010.1"/>
</dbReference>
<proteinExistence type="predicted"/>
<evidence type="ECO:0000256" key="1">
    <source>
        <dbReference type="SAM" id="MobiDB-lite"/>
    </source>
</evidence>
<feature type="chain" id="PRO_5012475124" description="Lipoprotein" evidence="2">
    <location>
        <begin position="16"/>
        <end position="288"/>
    </location>
</feature>
<reference evidence="3 4" key="2">
    <citation type="journal article" date="2015" name="Stand. Genomic Sci.">
        <title>High quality draft genomic sequence of Arenimonas donghaensis DSM 18148(T).</title>
        <authorList>
            <person name="Chen F."/>
            <person name="Wang H."/>
            <person name="Cao Y."/>
            <person name="Li X."/>
            <person name="Wang G."/>
        </authorList>
    </citation>
    <scope>NUCLEOTIDE SEQUENCE [LARGE SCALE GENOMIC DNA]</scope>
    <source>
        <strain evidence="3 4">HO3-R19</strain>
    </source>
</reference>
<reference evidence="4" key="1">
    <citation type="submission" date="2013-08" db="EMBL/GenBank/DDBJ databases">
        <title>Genome sequencing of Arenimonas donghaensis.</title>
        <authorList>
            <person name="Chen F."/>
            <person name="Wang G."/>
        </authorList>
    </citation>
    <scope>NUCLEOTIDE SEQUENCE [LARGE SCALE GENOMIC DNA]</scope>
    <source>
        <strain evidence="4">HO3-R19</strain>
    </source>
</reference>
<dbReference type="EMBL" id="AVCJ01000010">
    <property type="protein sequence ID" value="KFL36975.1"/>
    <property type="molecule type" value="Genomic_DNA"/>
</dbReference>
<feature type="region of interest" description="Disordered" evidence="1">
    <location>
        <begin position="240"/>
        <end position="260"/>
    </location>
</feature>
<evidence type="ECO:0000313" key="3">
    <source>
        <dbReference type="EMBL" id="KFL36975.1"/>
    </source>
</evidence>
<dbReference type="PATRIC" id="fig|1121014.3.peg.1164"/>
<evidence type="ECO:0000313" key="4">
    <source>
        <dbReference type="Proteomes" id="UP000029085"/>
    </source>
</evidence>
<dbReference type="AlphaFoldDB" id="A0A087MJC2"/>
<dbReference type="PROSITE" id="PS51257">
    <property type="entry name" value="PROKAR_LIPOPROTEIN"/>
    <property type="match status" value="1"/>
</dbReference>
<sequence>MRAALLLSFTALVLAACSPAPQPPALVVDNATSPFPDAAEPEPAPAGETPDGQVPRSFSCRGNEPFWSLELGHQGGVLTEPGNETLLVGDLAATETGAWTFRGAPEDEPDAFTGAVLSPAQCFDTMANGPAMPYSAALHFADGRQGSGCCTVEFGLDLENAPSFDAAGKPDEDWSRWLPTLGPAVLRCAFDGGVVTEGASKAWPMNRGKAMVRLVDSGGDRFDCLVDLGSGDIETVQPVPAGDTVPGEDQPRWLPPGDQQPVLHCGRVERVETEGGLVTGWLHYTDGC</sequence>